<keyword evidence="7" id="KW-0121">Carboxypeptidase</keyword>
<dbReference type="InterPro" id="IPR057601">
    <property type="entry name" value="Oar-like_b-barrel"/>
</dbReference>
<sequence length="1186" mass="127901">MRKAIFVPLLSLCFLLLPAALWAQFSASVTGTVTDSSGAVIPGAKVSLTEGSTHVVHNTVSNGQGYYDFRVLPPGTYTVEVDAANFKKATYQKVAVLAEQPRVLNVTLAPGATSETVTVNGSDVPLLQTGDANVESTISTEQIHRLPTTGRDPYELLRLTVGVIGDSSRSGGSNTANFLPNQGAGGVGQSNAGIFQTENQVQISAAGQRPTSNTYLLDGVSVDSLSHGGAAVITPSEEAVDQMNTISTNFSAQDGRNVGLVIKTVTKAGSNDFHGTGSFLYDEPGLNAYNSYGGPDGALPTRDENKSRDYAASLGGPIYENKAFFFLSYEGYGERNISYGNQWIETPQFDQLITQVRPNSNAAAVSVSPGLTPRVVKVLTAPGCEFYNVPQFNNDPSAFCQQTPDGGLDIGSPTGGQGVYAPLGLINGKANPAKGYAFVGDGFDGIPDIRYAQVQAPATQRGNQYHGRVDFYFTPRDQFFFSEFVSKLDQNGTDISTGARPDSDIPFKPLNQSGTVAYIHTFNSKLINELRANYTRFADNQINDSGNNVNYGFPRLAIQDLPTQQQIQYGIAQGSTTPALLAQNTYEVRDTLTSTVGNHTISYGAQFRFEQDNNNQAGFNRPQYNFYGPWNYVNDAPIYEGISANPNTGGAADAQRYLRSHDFAGFVQDDWKVLPSLVLNLGMRWEYFSPLANKGMRVNQPQFAAGSNYLINATLQPVNHFFQADYRNWAPKFGFAWTPAHFNNTLVFRGGFGMAYDRFDDILFSNAVENGPGYFVYNICCGTASSDFGTPLAGGEISYHFGSSNSPNSYPVNPALATGVDPLTNTPNSFNGNAVQVETYGAKSYNPNPYIYSYTLETQKEFPHQFVATLGYQGSVGHRFVRLVNQNFLHAAQSGGCLDGTSKCVNGVNQTPFFAAYVPTPDVYTNYNGVNVHGQRRFANGVQFDVIYTFSKSMDQVSSQGPGALSNQTDPADPATEYGPSDFDVRHRVTASGLYQAPNYHGGHGLLGQVLSGWQANGIFTFHTGFPWTPVTQKLVTTAAVTSAATLSPTRPLAYYGGAVSGCSNGLFINGGNFPNKGTLTGGQEYFNISQPPAGQAYVPGIGRNSFRGPCYYDTDISVAKQQVLPVGGRPVTVRFQANAYNVFNTTDLAPFNFGTNNTTVENPDFGIAPGSDSGRVVEFTARFEF</sequence>
<name>A0A4R1L8G5_9BACT</name>
<dbReference type="SUPFAM" id="SSF56935">
    <property type="entry name" value="Porins"/>
    <property type="match status" value="1"/>
</dbReference>
<evidence type="ECO:0000256" key="1">
    <source>
        <dbReference type="ARBA" id="ARBA00004442"/>
    </source>
</evidence>
<dbReference type="Gene3D" id="2.60.40.1120">
    <property type="entry name" value="Carboxypeptidase-like, regulatory domain"/>
    <property type="match status" value="1"/>
</dbReference>
<keyword evidence="7" id="KW-0378">Hydrolase</keyword>
<dbReference type="EMBL" id="SMGK01000003">
    <property type="protein sequence ID" value="TCK72639.1"/>
    <property type="molecule type" value="Genomic_DNA"/>
</dbReference>
<dbReference type="Gene3D" id="2.40.170.20">
    <property type="entry name" value="TonB-dependent receptor, beta-barrel domain"/>
    <property type="match status" value="1"/>
</dbReference>
<evidence type="ECO:0000256" key="3">
    <source>
        <dbReference type="ARBA" id="ARBA00023237"/>
    </source>
</evidence>
<dbReference type="OrthoDB" id="97893at2"/>
<proteinExistence type="predicted"/>
<comment type="subcellular location">
    <subcellularLocation>
        <location evidence="1">Cell outer membrane</location>
    </subcellularLocation>
</comment>
<dbReference type="AlphaFoldDB" id="A0A4R1L8G5"/>
<feature type="region of interest" description="Disordered" evidence="4">
    <location>
        <begin position="959"/>
        <end position="982"/>
    </location>
</feature>
<keyword evidence="2" id="KW-0472">Membrane</keyword>
<keyword evidence="5" id="KW-0732">Signal</keyword>
<keyword evidence="3" id="KW-0998">Cell outer membrane</keyword>
<evidence type="ECO:0000256" key="5">
    <source>
        <dbReference type="SAM" id="SignalP"/>
    </source>
</evidence>
<dbReference type="RefSeq" id="WP_131996246.1">
    <property type="nucleotide sequence ID" value="NZ_SMGK01000003.1"/>
</dbReference>
<dbReference type="Proteomes" id="UP000295210">
    <property type="component" value="Unassembled WGS sequence"/>
</dbReference>
<organism evidence="7 8">
    <name type="scientific">Acidipila rosea</name>
    <dbReference type="NCBI Taxonomy" id="768535"/>
    <lineage>
        <taxon>Bacteria</taxon>
        <taxon>Pseudomonadati</taxon>
        <taxon>Acidobacteriota</taxon>
        <taxon>Terriglobia</taxon>
        <taxon>Terriglobales</taxon>
        <taxon>Acidobacteriaceae</taxon>
        <taxon>Acidipila</taxon>
    </lineage>
</organism>
<evidence type="ECO:0000256" key="4">
    <source>
        <dbReference type="SAM" id="MobiDB-lite"/>
    </source>
</evidence>
<protein>
    <submittedName>
        <fullName evidence="7">Carboxypeptidase family protein</fullName>
    </submittedName>
</protein>
<dbReference type="Pfam" id="PF13620">
    <property type="entry name" value="CarboxypepD_reg"/>
    <property type="match status" value="1"/>
</dbReference>
<dbReference type="GO" id="GO:0009279">
    <property type="term" value="C:cell outer membrane"/>
    <property type="evidence" value="ECO:0007669"/>
    <property type="project" value="UniProtKB-SubCell"/>
</dbReference>
<dbReference type="SUPFAM" id="SSF49464">
    <property type="entry name" value="Carboxypeptidase regulatory domain-like"/>
    <property type="match status" value="1"/>
</dbReference>
<feature type="domain" description="TonB-dependent transporter Oar-like beta-barrel" evidence="6">
    <location>
        <begin position="265"/>
        <end position="1176"/>
    </location>
</feature>
<gene>
    <name evidence="7" type="ORF">C7378_2225</name>
</gene>
<feature type="chain" id="PRO_5020214291" evidence="5">
    <location>
        <begin position="24"/>
        <end position="1186"/>
    </location>
</feature>
<feature type="compositionally biased region" description="Polar residues" evidence="4">
    <location>
        <begin position="959"/>
        <end position="970"/>
    </location>
</feature>
<accession>A0A4R1L8G5</accession>
<dbReference type="GO" id="GO:0004180">
    <property type="term" value="F:carboxypeptidase activity"/>
    <property type="evidence" value="ECO:0007669"/>
    <property type="project" value="UniProtKB-KW"/>
</dbReference>
<evidence type="ECO:0000313" key="8">
    <source>
        <dbReference type="Proteomes" id="UP000295210"/>
    </source>
</evidence>
<keyword evidence="8" id="KW-1185">Reference proteome</keyword>
<keyword evidence="7" id="KW-0645">Protease</keyword>
<evidence type="ECO:0000259" key="6">
    <source>
        <dbReference type="Pfam" id="PF25183"/>
    </source>
</evidence>
<evidence type="ECO:0000256" key="2">
    <source>
        <dbReference type="ARBA" id="ARBA00023136"/>
    </source>
</evidence>
<dbReference type="InterPro" id="IPR036942">
    <property type="entry name" value="Beta-barrel_TonB_sf"/>
</dbReference>
<evidence type="ECO:0000313" key="7">
    <source>
        <dbReference type="EMBL" id="TCK72639.1"/>
    </source>
</evidence>
<reference evidence="7 8" key="1">
    <citation type="submission" date="2019-03" db="EMBL/GenBank/DDBJ databases">
        <title>Genomic Encyclopedia of Type Strains, Phase IV (KMG-IV): sequencing the most valuable type-strain genomes for metagenomic binning, comparative biology and taxonomic classification.</title>
        <authorList>
            <person name="Goeker M."/>
        </authorList>
    </citation>
    <scope>NUCLEOTIDE SEQUENCE [LARGE SCALE GENOMIC DNA]</scope>
    <source>
        <strain evidence="7 8">DSM 103428</strain>
    </source>
</reference>
<dbReference type="Pfam" id="PF25183">
    <property type="entry name" value="OMP_b-brl_4"/>
    <property type="match status" value="1"/>
</dbReference>
<feature type="signal peptide" evidence="5">
    <location>
        <begin position="1"/>
        <end position="23"/>
    </location>
</feature>
<comment type="caution">
    <text evidence="7">The sequence shown here is derived from an EMBL/GenBank/DDBJ whole genome shotgun (WGS) entry which is preliminary data.</text>
</comment>
<dbReference type="InterPro" id="IPR008969">
    <property type="entry name" value="CarboxyPept-like_regulatory"/>
</dbReference>